<proteinExistence type="inferred from homology"/>
<feature type="transmembrane region" description="Helical" evidence="7">
    <location>
        <begin position="221"/>
        <end position="243"/>
    </location>
</feature>
<dbReference type="PIRSF" id="PIRSF006066">
    <property type="entry name" value="HI0050"/>
    <property type="match status" value="1"/>
</dbReference>
<feature type="transmembrane region" description="Helical" evidence="7">
    <location>
        <begin position="115"/>
        <end position="132"/>
    </location>
</feature>
<organism evidence="8 9">
    <name type="scientific">Kushneria marisflavi</name>
    <dbReference type="NCBI Taxonomy" id="157779"/>
    <lineage>
        <taxon>Bacteria</taxon>
        <taxon>Pseudomonadati</taxon>
        <taxon>Pseudomonadota</taxon>
        <taxon>Gammaproteobacteria</taxon>
        <taxon>Oceanospirillales</taxon>
        <taxon>Halomonadaceae</taxon>
        <taxon>Kushneria</taxon>
    </lineage>
</organism>
<accession>A0A240UNT3</accession>
<keyword evidence="3 7" id="KW-0997">Cell inner membrane</keyword>
<keyword evidence="5 7" id="KW-1133">Transmembrane helix</keyword>
<dbReference type="OrthoDB" id="9796052at2"/>
<keyword evidence="9" id="KW-1185">Reference proteome</keyword>
<evidence type="ECO:0000256" key="3">
    <source>
        <dbReference type="ARBA" id="ARBA00022519"/>
    </source>
</evidence>
<feature type="transmembrane region" description="Helical" evidence="7">
    <location>
        <begin position="249"/>
        <end position="267"/>
    </location>
</feature>
<feature type="transmembrane region" description="Helical" evidence="7">
    <location>
        <begin position="174"/>
        <end position="200"/>
    </location>
</feature>
<dbReference type="InterPro" id="IPR010656">
    <property type="entry name" value="DctM"/>
</dbReference>
<feature type="transmembrane region" description="Helical" evidence="7">
    <location>
        <begin position="51"/>
        <end position="74"/>
    </location>
</feature>
<protein>
    <recommendedName>
        <fullName evidence="7">TRAP transporter large permease protein</fullName>
    </recommendedName>
</protein>
<name>A0A240UNT3_9GAMM</name>
<evidence type="ECO:0000256" key="2">
    <source>
        <dbReference type="ARBA" id="ARBA00022475"/>
    </source>
</evidence>
<keyword evidence="2" id="KW-1003">Cell membrane</keyword>
<dbReference type="EMBL" id="CP021358">
    <property type="protein sequence ID" value="ART63138.1"/>
    <property type="molecule type" value="Genomic_DNA"/>
</dbReference>
<dbReference type="Pfam" id="PF06808">
    <property type="entry name" value="DctM"/>
    <property type="match status" value="1"/>
</dbReference>
<evidence type="ECO:0000313" key="9">
    <source>
        <dbReference type="Proteomes" id="UP000194457"/>
    </source>
</evidence>
<comment type="subcellular location">
    <subcellularLocation>
        <location evidence="1 7">Cell inner membrane</location>
        <topology evidence="1 7">Multi-pass membrane protein</topology>
    </subcellularLocation>
</comment>
<keyword evidence="6 7" id="KW-0472">Membrane</keyword>
<feature type="transmembrane region" description="Helical" evidence="7">
    <location>
        <begin position="144"/>
        <end position="168"/>
    </location>
</feature>
<keyword evidence="7" id="KW-0813">Transport</keyword>
<evidence type="ECO:0000313" key="8">
    <source>
        <dbReference type="EMBL" id="ART63138.1"/>
    </source>
</evidence>
<feature type="transmembrane region" description="Helical" evidence="7">
    <location>
        <begin position="312"/>
        <end position="333"/>
    </location>
</feature>
<evidence type="ECO:0000256" key="1">
    <source>
        <dbReference type="ARBA" id="ARBA00004429"/>
    </source>
</evidence>
<reference evidence="8 9" key="1">
    <citation type="submission" date="2017-05" db="EMBL/GenBank/DDBJ databases">
        <authorList>
            <person name="Song R."/>
            <person name="Chenine A.L."/>
            <person name="Ruprecht R.M."/>
        </authorList>
    </citation>
    <scope>NUCLEOTIDE SEQUENCE [LARGE SCALE GENOMIC DNA]</scope>
    <source>
        <strain evidence="8">SW32</strain>
    </source>
</reference>
<dbReference type="PANTHER" id="PTHR33362">
    <property type="entry name" value="SIALIC ACID TRAP TRANSPORTER PERMEASE PROTEIN SIAT-RELATED"/>
    <property type="match status" value="1"/>
</dbReference>
<evidence type="ECO:0000256" key="6">
    <source>
        <dbReference type="ARBA" id="ARBA00023136"/>
    </source>
</evidence>
<dbReference type="GO" id="GO:0022857">
    <property type="term" value="F:transmembrane transporter activity"/>
    <property type="evidence" value="ECO:0007669"/>
    <property type="project" value="UniProtKB-UniRule"/>
</dbReference>
<feature type="transmembrane region" description="Helical" evidence="7">
    <location>
        <begin position="409"/>
        <end position="430"/>
    </location>
</feature>
<gene>
    <name evidence="8" type="ORF">B9H00_08785</name>
</gene>
<dbReference type="GO" id="GO:0005886">
    <property type="term" value="C:plasma membrane"/>
    <property type="evidence" value="ECO:0007669"/>
    <property type="project" value="UniProtKB-SubCell"/>
</dbReference>
<dbReference type="RefSeq" id="WP_086900344.1">
    <property type="nucleotide sequence ID" value="NZ_CP021358.1"/>
</dbReference>
<dbReference type="Proteomes" id="UP000194457">
    <property type="component" value="Chromosome"/>
</dbReference>
<dbReference type="InterPro" id="IPR004681">
    <property type="entry name" value="TRAP_DctM"/>
</dbReference>
<feature type="transmembrane region" description="Helical" evidence="7">
    <location>
        <begin position="340"/>
        <end position="358"/>
    </location>
</feature>
<feature type="transmembrane region" description="Helical" evidence="7">
    <location>
        <begin position="86"/>
        <end position="109"/>
    </location>
</feature>
<dbReference type="AlphaFoldDB" id="A0A240UNT3"/>
<evidence type="ECO:0000256" key="5">
    <source>
        <dbReference type="ARBA" id="ARBA00022989"/>
    </source>
</evidence>
<comment type="subunit">
    <text evidence="7">The complex comprises the extracytoplasmic solute receptor protein and the two transmembrane proteins.</text>
</comment>
<dbReference type="PANTHER" id="PTHR33362:SF7">
    <property type="entry name" value="SLL1103 PROTEIN"/>
    <property type="match status" value="1"/>
</dbReference>
<evidence type="ECO:0000256" key="4">
    <source>
        <dbReference type="ARBA" id="ARBA00022692"/>
    </source>
</evidence>
<dbReference type="KEGG" id="kma:B9H00_08785"/>
<comment type="similarity">
    <text evidence="7">Belongs to the TRAP transporter large permease family.</text>
</comment>
<sequence>MSIAFMSLVLLGGLILSMAMAVPLGFAAGGVASLMALFDFGPDVLGLAMQKIYGMATDISFASVPLFILMSALLERSRLARDLFDSLQYLVGGIRGGVALVTLLIAVVMAAMSGIIGGEIVMLGLVALPQMLRLNYDRNLSIGVIVAGGSLGTMIPPSIVLIIFGLVGGTSIQALFSATVIPGLMLAGSYLLYVVIRCWINPSLAPASRDAVPEGMTRRRAMAGLIPPMLLIILILGCIYGGVTSITEAACVGVIGTLALIVVRGELGLSLLHQALVQTLRAVGILLWVTFGVAVLISVYNLMGGRAFINELILGAGLTPMMTILLMLLVFLILGCFMDWIGIVLLTIPIFLPIVVELGMSPVWFGVLFSIAMQIAFLSPPFGSAAFYLMSVAPKGITLMDIYRSVWPFMLIQLAVLVLVLLFPQLALWLPGLIQ</sequence>
<dbReference type="NCBIfam" id="TIGR00786">
    <property type="entry name" value="dctM"/>
    <property type="match status" value="1"/>
</dbReference>
<keyword evidence="4 7" id="KW-0812">Transmembrane</keyword>
<evidence type="ECO:0000256" key="7">
    <source>
        <dbReference type="RuleBase" id="RU369079"/>
    </source>
</evidence>
<comment type="function">
    <text evidence="7">Part of the tripartite ATP-independent periplasmic (TRAP) transport system.</text>
</comment>
<feature type="transmembrane region" description="Helical" evidence="7">
    <location>
        <begin position="279"/>
        <end position="300"/>
    </location>
</feature>
<feature type="transmembrane region" description="Helical" evidence="7">
    <location>
        <begin position="364"/>
        <end position="389"/>
    </location>
</feature>